<keyword evidence="4" id="KW-0966">Cell projection</keyword>
<dbReference type="PROSITE" id="PS51665">
    <property type="entry name" value="ENKURIN"/>
    <property type="match status" value="1"/>
</dbReference>
<keyword evidence="2" id="KW-0963">Cytoplasm</keyword>
<dbReference type="GO" id="GO:0044458">
    <property type="term" value="P:motile cilium assembly"/>
    <property type="evidence" value="ECO:0007669"/>
    <property type="project" value="Ensembl"/>
</dbReference>
<dbReference type="OMA" id="DHWRKEA"/>
<evidence type="ECO:0000256" key="2">
    <source>
        <dbReference type="ARBA" id="ARBA00022490"/>
    </source>
</evidence>
<feature type="region of interest" description="Disordered" evidence="6">
    <location>
        <begin position="1"/>
        <end position="59"/>
    </location>
</feature>
<proteinExistence type="predicted"/>
<dbReference type="Proteomes" id="UP000314987">
    <property type="component" value="Unassembled WGS sequence"/>
</dbReference>
<dbReference type="CTD" id="84080"/>
<evidence type="ECO:0000256" key="4">
    <source>
        <dbReference type="ARBA" id="ARBA00023273"/>
    </source>
</evidence>
<evidence type="ECO:0000259" key="7">
    <source>
        <dbReference type="PROSITE" id="PS51665"/>
    </source>
</evidence>
<evidence type="ECO:0000313" key="9">
    <source>
        <dbReference type="Proteomes" id="UP000314987"/>
    </source>
</evidence>
<gene>
    <name evidence="8" type="primary">ENKD1</name>
</gene>
<organism evidence="8 9">
    <name type="scientific">Vombatus ursinus</name>
    <name type="common">Common wombat</name>
    <dbReference type="NCBI Taxonomy" id="29139"/>
    <lineage>
        <taxon>Eukaryota</taxon>
        <taxon>Metazoa</taxon>
        <taxon>Chordata</taxon>
        <taxon>Craniata</taxon>
        <taxon>Vertebrata</taxon>
        <taxon>Euteleostomi</taxon>
        <taxon>Mammalia</taxon>
        <taxon>Metatheria</taxon>
        <taxon>Diprotodontia</taxon>
        <taxon>Vombatidae</taxon>
        <taxon>Vombatus</taxon>
    </lineage>
</organism>
<name>A0A4X2M3T1_VOMUR</name>
<keyword evidence="5" id="KW-0175">Coiled coil</keyword>
<reference evidence="8" key="3">
    <citation type="submission" date="2025-09" db="UniProtKB">
        <authorList>
            <consortium name="Ensembl"/>
        </authorList>
    </citation>
    <scope>IDENTIFICATION</scope>
</reference>
<dbReference type="PANTHER" id="PTHR21490:SF2">
    <property type="entry name" value="ENKURIN DOMAIN-CONTAINING PROTEIN 1"/>
    <property type="match status" value="1"/>
</dbReference>
<dbReference type="GO" id="GO:0005886">
    <property type="term" value="C:plasma membrane"/>
    <property type="evidence" value="ECO:0007669"/>
    <property type="project" value="Ensembl"/>
</dbReference>
<dbReference type="InterPro" id="IPR052102">
    <property type="entry name" value="Enkurin_domain-protein"/>
</dbReference>
<dbReference type="Pfam" id="PF13864">
    <property type="entry name" value="Enkurin"/>
    <property type="match status" value="1"/>
</dbReference>
<dbReference type="GO" id="GO:1905515">
    <property type="term" value="P:non-motile cilium assembly"/>
    <property type="evidence" value="ECO:0007669"/>
    <property type="project" value="Ensembl"/>
</dbReference>
<dbReference type="OrthoDB" id="10264920at2759"/>
<feature type="region of interest" description="Disordered" evidence="6">
    <location>
        <begin position="100"/>
        <end position="125"/>
    </location>
</feature>
<evidence type="ECO:0000256" key="6">
    <source>
        <dbReference type="SAM" id="MobiDB-lite"/>
    </source>
</evidence>
<dbReference type="RefSeq" id="XP_027703528.1">
    <property type="nucleotide sequence ID" value="XM_027847727.1"/>
</dbReference>
<protein>
    <submittedName>
        <fullName evidence="8">Enkurin domain containing 1</fullName>
    </submittedName>
</protein>
<dbReference type="GO" id="GO:0005813">
    <property type="term" value="C:centrosome"/>
    <property type="evidence" value="ECO:0007669"/>
    <property type="project" value="Ensembl"/>
</dbReference>
<keyword evidence="3" id="KW-0206">Cytoskeleton</keyword>
<evidence type="ECO:0000256" key="1">
    <source>
        <dbReference type="ARBA" id="ARBA00004430"/>
    </source>
</evidence>
<evidence type="ECO:0000256" key="5">
    <source>
        <dbReference type="SAM" id="Coils"/>
    </source>
</evidence>
<dbReference type="GO" id="GO:0097546">
    <property type="term" value="C:ciliary base"/>
    <property type="evidence" value="ECO:0007669"/>
    <property type="project" value="Ensembl"/>
</dbReference>
<dbReference type="Ensembl" id="ENSVURT00010031904.1">
    <property type="protein sequence ID" value="ENSVURP00010027997.1"/>
    <property type="gene ID" value="ENSVURG00010021436.1"/>
</dbReference>
<evidence type="ECO:0000256" key="3">
    <source>
        <dbReference type="ARBA" id="ARBA00023212"/>
    </source>
</evidence>
<feature type="region of interest" description="Disordered" evidence="6">
    <location>
        <begin position="256"/>
        <end position="277"/>
    </location>
</feature>
<dbReference type="GO" id="GO:0036064">
    <property type="term" value="C:ciliary basal body"/>
    <property type="evidence" value="ECO:0007669"/>
    <property type="project" value="Ensembl"/>
</dbReference>
<dbReference type="GeneID" id="114032429"/>
<dbReference type="GO" id="GO:0043014">
    <property type="term" value="F:alpha-tubulin binding"/>
    <property type="evidence" value="ECO:0007669"/>
    <property type="project" value="Ensembl"/>
</dbReference>
<dbReference type="GO" id="GO:0005930">
    <property type="term" value="C:axoneme"/>
    <property type="evidence" value="ECO:0007669"/>
    <property type="project" value="UniProtKB-SubCell"/>
</dbReference>
<dbReference type="STRING" id="29139.ENSVURP00010027997"/>
<feature type="domain" description="Enkurin" evidence="7">
    <location>
        <begin position="247"/>
        <end position="339"/>
    </location>
</feature>
<dbReference type="GO" id="GO:0008017">
    <property type="term" value="F:microtubule binding"/>
    <property type="evidence" value="ECO:0007669"/>
    <property type="project" value="Ensembl"/>
</dbReference>
<dbReference type="GeneTree" id="ENSGT00940000153866"/>
<dbReference type="AlphaFoldDB" id="A0A4X2M3T1"/>
<dbReference type="GO" id="GO:0005814">
    <property type="term" value="C:centriole"/>
    <property type="evidence" value="ECO:0007669"/>
    <property type="project" value="Ensembl"/>
</dbReference>
<comment type="subcellular location">
    <subcellularLocation>
        <location evidence="1">Cytoplasm</location>
        <location evidence="1">Cytoskeleton</location>
        <location evidence="1">Cilium axoneme</location>
    </subcellularLocation>
</comment>
<reference evidence="8" key="2">
    <citation type="submission" date="2025-08" db="UniProtKB">
        <authorList>
            <consortium name="Ensembl"/>
        </authorList>
    </citation>
    <scope>IDENTIFICATION</scope>
</reference>
<dbReference type="GO" id="GO:0000132">
    <property type="term" value="P:establishment of mitotic spindle orientation"/>
    <property type="evidence" value="ECO:0007669"/>
    <property type="project" value="Ensembl"/>
</dbReference>
<dbReference type="InterPro" id="IPR027012">
    <property type="entry name" value="Enkurin_dom"/>
</dbReference>
<evidence type="ECO:0000313" key="8">
    <source>
        <dbReference type="Ensembl" id="ENSVURP00010027997.1"/>
    </source>
</evidence>
<accession>A0A4X2M3T1</accession>
<feature type="compositionally biased region" description="Basic and acidic residues" evidence="6">
    <location>
        <begin position="100"/>
        <end position="114"/>
    </location>
</feature>
<dbReference type="GO" id="GO:0005881">
    <property type="term" value="C:cytoplasmic microtubule"/>
    <property type="evidence" value="ECO:0007669"/>
    <property type="project" value="Ensembl"/>
</dbReference>
<reference evidence="9" key="1">
    <citation type="submission" date="2018-12" db="EMBL/GenBank/DDBJ databases">
        <authorList>
            <person name="Yazar S."/>
        </authorList>
    </citation>
    <scope>NUCLEOTIDE SEQUENCE [LARGE SCALE GENOMIC DNA]</scope>
</reference>
<feature type="coiled-coil region" evidence="5">
    <location>
        <begin position="307"/>
        <end position="334"/>
    </location>
</feature>
<dbReference type="GO" id="GO:0097731">
    <property type="term" value="C:9+0 non-motile cilium"/>
    <property type="evidence" value="ECO:0007669"/>
    <property type="project" value="Ensembl"/>
</dbReference>
<dbReference type="PANTHER" id="PTHR21490">
    <property type="entry name" value="ENKURIN-RELATED"/>
    <property type="match status" value="1"/>
</dbReference>
<sequence length="342" mass="38839">MCEGPSKISGPIPPDPTLFPNYYKRPGTAQSLEGSSMKLGLKPPWQGAPLEQPAPRIRPASQQSLVGVLLQLQKVSLGREPLPKRKDHEKENVRRIREIQKQRQEQERGRDHSRPKPLKALWRSPKYDKVESRLKVKLQEPCPTSGPELPAFLRAYSRCGPGVQPRRVASAGLALPSNDGSQTPGPDTKGQAPAVDFITHNARTAKVAPRRHSRSLQCLAVVQEQQRRAQEEYNARQKGQVPHYLVERKDLWRREAEERQRNQPDPEIPPGHTMMPESQRLDTLNSLLQSQRELLRELVLLPSRADSLRAQNHKAELEKKLSQVEEALKIFSRSKVFIKMDS</sequence>
<keyword evidence="9" id="KW-1185">Reference proteome</keyword>